<name>A0AAD8XSQ8_9STRA</name>
<protein>
    <submittedName>
        <fullName evidence="1">Uncharacterized protein</fullName>
    </submittedName>
</protein>
<evidence type="ECO:0000313" key="2">
    <source>
        <dbReference type="Proteomes" id="UP001224775"/>
    </source>
</evidence>
<comment type="caution">
    <text evidence="1">The sequence shown here is derived from an EMBL/GenBank/DDBJ whole genome shotgun (WGS) entry which is preliminary data.</text>
</comment>
<reference evidence="1" key="1">
    <citation type="submission" date="2023-06" db="EMBL/GenBank/DDBJ databases">
        <title>Survivors Of The Sea: Transcriptome response of Skeletonema marinoi to long-term dormancy.</title>
        <authorList>
            <person name="Pinder M.I.M."/>
            <person name="Kourtchenko O."/>
            <person name="Robertson E.K."/>
            <person name="Larsson T."/>
            <person name="Maumus F."/>
            <person name="Osuna-Cruz C.M."/>
            <person name="Vancaester E."/>
            <person name="Stenow R."/>
            <person name="Vandepoele K."/>
            <person name="Ploug H."/>
            <person name="Bruchert V."/>
            <person name="Godhe A."/>
            <person name="Topel M."/>
        </authorList>
    </citation>
    <scope>NUCLEOTIDE SEQUENCE</scope>
    <source>
        <strain evidence="1">R05AC</strain>
    </source>
</reference>
<proteinExistence type="predicted"/>
<accession>A0AAD8XSQ8</accession>
<dbReference type="Proteomes" id="UP001224775">
    <property type="component" value="Unassembled WGS sequence"/>
</dbReference>
<sequence length="71" mass="8148">MHSHSCRQLHWPHKTTDIKPKTTLLQWASTTTMIGRSFQLKFNKPLPLSDTTRVFGIKMTNPTHAMSTGRI</sequence>
<keyword evidence="2" id="KW-1185">Reference proteome</keyword>
<gene>
    <name evidence="1" type="ORF">QTG54_016353</name>
</gene>
<organism evidence="1 2">
    <name type="scientific">Skeletonema marinoi</name>
    <dbReference type="NCBI Taxonomy" id="267567"/>
    <lineage>
        <taxon>Eukaryota</taxon>
        <taxon>Sar</taxon>
        <taxon>Stramenopiles</taxon>
        <taxon>Ochrophyta</taxon>
        <taxon>Bacillariophyta</taxon>
        <taxon>Coscinodiscophyceae</taxon>
        <taxon>Thalassiosirophycidae</taxon>
        <taxon>Thalassiosirales</taxon>
        <taxon>Skeletonemataceae</taxon>
        <taxon>Skeletonema</taxon>
        <taxon>Skeletonema marinoi-dohrnii complex</taxon>
    </lineage>
</organism>
<dbReference type="AlphaFoldDB" id="A0AAD8XSQ8"/>
<dbReference type="EMBL" id="JATAAI010000055">
    <property type="protein sequence ID" value="KAK1733022.1"/>
    <property type="molecule type" value="Genomic_DNA"/>
</dbReference>
<evidence type="ECO:0000313" key="1">
    <source>
        <dbReference type="EMBL" id="KAK1733022.1"/>
    </source>
</evidence>